<dbReference type="SUPFAM" id="SSF109604">
    <property type="entry name" value="HD-domain/PDEase-like"/>
    <property type="match status" value="1"/>
</dbReference>
<protein>
    <recommendedName>
        <fullName evidence="1">HD/PDEase domain-containing protein</fullName>
    </recommendedName>
</protein>
<dbReference type="Proteomes" id="UP000295830">
    <property type="component" value="Unassembled WGS sequence"/>
</dbReference>
<dbReference type="EMBL" id="SOAX01000003">
    <property type="protein sequence ID" value="TDT41398.1"/>
    <property type="molecule type" value="Genomic_DNA"/>
</dbReference>
<dbReference type="GO" id="GO:0006203">
    <property type="term" value="P:dGTP catabolic process"/>
    <property type="evidence" value="ECO:0007669"/>
    <property type="project" value="TreeGrafter"/>
</dbReference>
<keyword evidence="3" id="KW-1185">Reference proteome</keyword>
<dbReference type="AlphaFoldDB" id="A0A4V6Q2L7"/>
<feature type="domain" description="HD/PDEase" evidence="1">
    <location>
        <begin position="58"/>
        <end position="269"/>
    </location>
</feature>
<dbReference type="InterPro" id="IPR050135">
    <property type="entry name" value="dGTPase-like"/>
</dbReference>
<evidence type="ECO:0000259" key="1">
    <source>
        <dbReference type="SMART" id="SM00471"/>
    </source>
</evidence>
<name>A0A4V6Q2L7_9GAMM</name>
<dbReference type="SMART" id="SM00471">
    <property type="entry name" value="HDc"/>
    <property type="match status" value="1"/>
</dbReference>
<dbReference type="PANTHER" id="PTHR11373:SF4">
    <property type="entry name" value="DEOXYNUCLEOSIDE TRIPHOSPHATE TRIPHOSPHOHYDROLASE SAMHD1"/>
    <property type="match status" value="1"/>
</dbReference>
<gene>
    <name evidence="2" type="ORF">DES49_1481</name>
</gene>
<dbReference type="Gene3D" id="1.10.3210.10">
    <property type="entry name" value="Hypothetical protein af1432"/>
    <property type="match status" value="1"/>
</dbReference>
<evidence type="ECO:0000313" key="2">
    <source>
        <dbReference type="EMBL" id="TDT41398.1"/>
    </source>
</evidence>
<proteinExistence type="predicted"/>
<dbReference type="GO" id="GO:0008832">
    <property type="term" value="F:dGTPase activity"/>
    <property type="evidence" value="ECO:0007669"/>
    <property type="project" value="TreeGrafter"/>
</dbReference>
<dbReference type="InterPro" id="IPR003607">
    <property type="entry name" value="HD/PDEase_dom"/>
</dbReference>
<dbReference type="OrthoDB" id="9803619at2"/>
<reference evidence="2 3" key="1">
    <citation type="submission" date="2019-03" db="EMBL/GenBank/DDBJ databases">
        <title>Genomic Encyclopedia of Type Strains, Phase IV (KMG-IV): sequencing the most valuable type-strain genomes for metagenomic binning, comparative biology and taxonomic classification.</title>
        <authorList>
            <person name="Goeker M."/>
        </authorList>
    </citation>
    <scope>NUCLEOTIDE SEQUENCE [LARGE SCALE GENOMIC DNA]</scope>
    <source>
        <strain evidence="2 3">DSM 15505</strain>
    </source>
</reference>
<comment type="caution">
    <text evidence="2">The sequence shown here is derived from an EMBL/GenBank/DDBJ whole genome shotgun (WGS) entry which is preliminary data.</text>
</comment>
<dbReference type="CDD" id="cd00077">
    <property type="entry name" value="HDc"/>
    <property type="match status" value="1"/>
</dbReference>
<organism evidence="2 3">
    <name type="scientific">Halospina denitrificans</name>
    <dbReference type="NCBI Taxonomy" id="332522"/>
    <lineage>
        <taxon>Bacteria</taxon>
        <taxon>Pseudomonadati</taxon>
        <taxon>Pseudomonadota</taxon>
        <taxon>Gammaproteobacteria</taxon>
        <taxon>Halospina</taxon>
    </lineage>
</organism>
<sequence>MRSSLDDLLGAYDKLIMDPVHGGIRLHRHEIEVIDHRLFQRLRNICQNDILSLVFPGATHSRFLHSIGVMHVGDRMFRAMMDAYLRERQLSRRPELTFEQIDAIDYMAKVIRLACLLHDSGHSSFSHQFNQADRIQNLMQSSGRFERLWEGVDIRTIYPTIPRVLEHEHYSVRVAWEILRDIDVDGRYGIDMQDVLGVMETTEVTPSERFCQHARTFWSFIAGPDAQAGAMAESSTPDLVMEMLSSIVSGEIDADRADYMLRDGFHSSVTIGGFNLDHLLSNLRFGWNPDSPWLGLAIARKGLGALEDFVYSRHQMYRQVYAHKTALGFDWLLREAINEVLEDQDVLAWVDDCLGNIRHFAEVTDTFFWEAFRRKARENPASCSRCVVDRIRLSHVDTRENLEAGAIEAHRHYLADALSAPINEIVTCTMHARFSHIRDHFEGIKVLVRDPVSGRRSLAQIPDVSTFFQKFSDSTIIHFYRLPEPLRGSGPTAPNDGQG</sequence>
<dbReference type="PANTHER" id="PTHR11373">
    <property type="entry name" value="DEOXYNUCLEOSIDE TRIPHOSPHATE TRIPHOSPHOHYDROLASE"/>
    <property type="match status" value="1"/>
</dbReference>
<evidence type="ECO:0000313" key="3">
    <source>
        <dbReference type="Proteomes" id="UP000295830"/>
    </source>
</evidence>
<dbReference type="RefSeq" id="WP_133736138.1">
    <property type="nucleotide sequence ID" value="NZ_SOAX01000003.1"/>
</dbReference>
<accession>A0A4V6Q2L7</accession>